<dbReference type="PANTHER" id="PTHR31157">
    <property type="entry name" value="SCP DOMAIN-CONTAINING PROTEIN"/>
    <property type="match status" value="1"/>
</dbReference>
<dbReference type="InterPro" id="IPR014044">
    <property type="entry name" value="CAP_dom"/>
</dbReference>
<dbReference type="EMBL" id="JBEPLY010000013">
    <property type="protein sequence ID" value="MET3601376.1"/>
    <property type="molecule type" value="Genomic_DNA"/>
</dbReference>
<dbReference type="PANTHER" id="PTHR31157:SF1">
    <property type="entry name" value="SCP DOMAIN-CONTAINING PROTEIN"/>
    <property type="match status" value="1"/>
</dbReference>
<evidence type="ECO:0000313" key="2">
    <source>
        <dbReference type="EMBL" id="MET3601376.1"/>
    </source>
</evidence>
<name>A0ABV2IEN6_9HYPH</name>
<dbReference type="Proteomes" id="UP001549164">
    <property type="component" value="Unassembled WGS sequence"/>
</dbReference>
<proteinExistence type="predicted"/>
<protein>
    <submittedName>
        <fullName evidence="2">Uncharacterized protein YkwD</fullName>
    </submittedName>
</protein>
<sequence>MTPFSTGRRAFAFATIAIGLSACSIGLFGGSGLPRGDVDATAMTSTFLPWVNALRKSRGLEPVSPSRACTNVAVDQASRMALADRMNHITGSESVYNRFKRNDLPLPAAENIAMQQKTPERAFQAWVNSPKHLDNMLGNYSHVGVAKATSPNFGNTPFWSMCLSR</sequence>
<dbReference type="InterPro" id="IPR035940">
    <property type="entry name" value="CAP_sf"/>
</dbReference>
<comment type="caution">
    <text evidence="2">The sequence shown here is derived from an EMBL/GenBank/DDBJ whole genome shotgun (WGS) entry which is preliminary data.</text>
</comment>
<reference evidence="2 3" key="1">
    <citation type="submission" date="2024-06" db="EMBL/GenBank/DDBJ databases">
        <title>Genomic Encyclopedia of Type Strains, Phase IV (KMG-IV): sequencing the most valuable type-strain genomes for metagenomic binning, comparative biology and taxonomic classification.</title>
        <authorList>
            <person name="Goeker M."/>
        </authorList>
    </citation>
    <scope>NUCLEOTIDE SEQUENCE [LARGE SCALE GENOMIC DNA]</scope>
    <source>
        <strain evidence="2 3">DSM 28102</strain>
    </source>
</reference>
<keyword evidence="3" id="KW-1185">Reference proteome</keyword>
<dbReference type="Pfam" id="PF00188">
    <property type="entry name" value="CAP"/>
    <property type="match status" value="1"/>
</dbReference>
<gene>
    <name evidence="2" type="ORF">ABID12_003334</name>
</gene>
<evidence type="ECO:0000313" key="3">
    <source>
        <dbReference type="Proteomes" id="UP001549164"/>
    </source>
</evidence>
<organism evidence="2 3">
    <name type="scientific">Martelella mangrovi</name>
    <dbReference type="NCBI Taxonomy" id="1397477"/>
    <lineage>
        <taxon>Bacteria</taxon>
        <taxon>Pseudomonadati</taxon>
        <taxon>Pseudomonadota</taxon>
        <taxon>Alphaproteobacteria</taxon>
        <taxon>Hyphomicrobiales</taxon>
        <taxon>Aurantimonadaceae</taxon>
        <taxon>Martelella</taxon>
    </lineage>
</organism>
<dbReference type="CDD" id="cd05379">
    <property type="entry name" value="CAP_bacterial"/>
    <property type="match status" value="1"/>
</dbReference>
<feature type="domain" description="SCP" evidence="1">
    <location>
        <begin position="51"/>
        <end position="161"/>
    </location>
</feature>
<accession>A0ABV2IEN6</accession>
<evidence type="ECO:0000259" key="1">
    <source>
        <dbReference type="Pfam" id="PF00188"/>
    </source>
</evidence>
<dbReference type="RefSeq" id="WP_354435177.1">
    <property type="nucleotide sequence ID" value="NZ_JBEPLY010000013.1"/>
</dbReference>
<dbReference type="SUPFAM" id="SSF55797">
    <property type="entry name" value="PR-1-like"/>
    <property type="match status" value="1"/>
</dbReference>
<dbReference type="Gene3D" id="3.40.33.10">
    <property type="entry name" value="CAP"/>
    <property type="match status" value="1"/>
</dbReference>